<feature type="active site" description="Proton acceptor" evidence="4">
    <location>
        <position position="43"/>
    </location>
</feature>
<dbReference type="GO" id="GO:0008615">
    <property type="term" value="P:pyridoxine biosynthetic process"/>
    <property type="evidence" value="ECO:0007669"/>
    <property type="project" value="UniProtKB-UniRule"/>
</dbReference>
<proteinExistence type="inferred from homology"/>
<dbReference type="AlphaFoldDB" id="A0A923HN75"/>
<dbReference type="GO" id="GO:0005829">
    <property type="term" value="C:cytosol"/>
    <property type="evidence" value="ECO:0007669"/>
    <property type="project" value="TreeGrafter"/>
</dbReference>
<feature type="binding site" evidence="4">
    <location>
        <position position="103"/>
    </location>
    <ligand>
        <name>1-deoxy-D-xylulose 5-phosphate</name>
        <dbReference type="ChEBI" id="CHEBI:57792"/>
    </ligand>
</feature>
<feature type="active site" description="Proton acceptor" evidence="4">
    <location>
        <position position="73"/>
    </location>
</feature>
<keyword evidence="3 4" id="KW-0664">Pyridoxine biosynthesis</keyword>
<evidence type="ECO:0000256" key="2">
    <source>
        <dbReference type="ARBA" id="ARBA00022679"/>
    </source>
</evidence>
<comment type="pathway">
    <text evidence="4">Cofactor biosynthesis; pyridoxine 5'-phosphate biosynthesis; pyridoxine 5'-phosphate from D-erythrose 4-phosphate: step 5/5.</text>
</comment>
<dbReference type="InterPro" id="IPR004569">
    <property type="entry name" value="PyrdxlP_synth_PdxJ"/>
</dbReference>
<evidence type="ECO:0000313" key="7">
    <source>
        <dbReference type="Proteomes" id="UP000634011"/>
    </source>
</evidence>
<dbReference type="NCBIfam" id="NF003626">
    <property type="entry name" value="PRK05265.1-4"/>
    <property type="match status" value="1"/>
</dbReference>
<keyword evidence="1 4" id="KW-0963">Cytoplasm</keyword>
<dbReference type="Proteomes" id="UP000634011">
    <property type="component" value="Unassembled WGS sequence"/>
</dbReference>
<organism evidence="6 7">
    <name type="scientific">Undibacterium jejuense</name>
    <dbReference type="NCBI Taxonomy" id="1344949"/>
    <lineage>
        <taxon>Bacteria</taxon>
        <taxon>Pseudomonadati</taxon>
        <taxon>Pseudomonadota</taxon>
        <taxon>Betaproteobacteria</taxon>
        <taxon>Burkholderiales</taxon>
        <taxon>Oxalobacteraceae</taxon>
        <taxon>Undibacterium</taxon>
    </lineage>
</organism>
<comment type="subcellular location">
    <subcellularLocation>
        <location evidence="4">Cytoplasm</location>
    </subcellularLocation>
</comment>
<feature type="binding site" evidence="4">
    <location>
        <position position="50"/>
    </location>
    <ligand>
        <name>1-deoxy-D-xylulose 5-phosphate</name>
        <dbReference type="ChEBI" id="CHEBI:57792"/>
    </ligand>
</feature>
<feature type="binding site" evidence="4">
    <location>
        <begin position="216"/>
        <end position="217"/>
    </location>
    <ligand>
        <name>3-amino-2-oxopropyl phosphate</name>
        <dbReference type="ChEBI" id="CHEBI:57279"/>
    </ligand>
</feature>
<feature type="binding site" evidence="4">
    <location>
        <position position="18"/>
    </location>
    <ligand>
        <name>3-amino-2-oxopropyl phosphate</name>
        <dbReference type="ChEBI" id="CHEBI:57279"/>
    </ligand>
</feature>
<feature type="binding site" evidence="4">
    <location>
        <position position="7"/>
    </location>
    <ligand>
        <name>3-amino-2-oxopropyl phosphate</name>
        <dbReference type="ChEBI" id="CHEBI:57279"/>
    </ligand>
</feature>
<feature type="binding site" evidence="4">
    <location>
        <position position="195"/>
    </location>
    <ligand>
        <name>3-amino-2-oxopropyl phosphate</name>
        <dbReference type="ChEBI" id="CHEBI:57279"/>
    </ligand>
</feature>
<dbReference type="PANTHER" id="PTHR30456:SF0">
    <property type="entry name" value="PYRIDOXINE 5'-PHOSPHATE SYNTHASE"/>
    <property type="match status" value="1"/>
</dbReference>
<dbReference type="Gene3D" id="3.20.20.70">
    <property type="entry name" value="Aldolase class I"/>
    <property type="match status" value="1"/>
</dbReference>
<protein>
    <recommendedName>
        <fullName evidence="4 5">Pyridoxine 5'-phosphate synthase</fullName>
        <shortName evidence="4">PNP synthase</shortName>
        <ecNumber evidence="4 5">2.6.99.2</ecNumber>
    </recommendedName>
</protein>
<dbReference type="NCBIfam" id="TIGR00559">
    <property type="entry name" value="pdxJ"/>
    <property type="match status" value="1"/>
</dbReference>
<comment type="function">
    <text evidence="4">Catalyzes the complicated ring closure reaction between the two acyclic compounds 1-deoxy-D-xylulose-5-phosphate (DXP) and 3-amino-2-oxopropyl phosphate (1-amino-acetone-3-phosphate or AAP) to form pyridoxine 5'-phosphate (PNP) and inorganic phosphate.</text>
</comment>
<dbReference type="InterPro" id="IPR036130">
    <property type="entry name" value="Pyridoxine-5'_phos_synth"/>
</dbReference>
<keyword evidence="2 4" id="KW-0808">Transferase</keyword>
<comment type="caution">
    <text evidence="4">Lacks conserved residue(s) required for the propagation of feature annotation.</text>
</comment>
<keyword evidence="7" id="KW-1185">Reference proteome</keyword>
<gene>
    <name evidence="4" type="primary">pdxJ</name>
    <name evidence="6" type="ORF">H8K32_18150</name>
</gene>
<feature type="binding site" evidence="4">
    <location>
        <position position="45"/>
    </location>
    <ligand>
        <name>1-deoxy-D-xylulose 5-phosphate</name>
        <dbReference type="ChEBI" id="CHEBI:57792"/>
    </ligand>
</feature>
<accession>A0A923HN75</accession>
<evidence type="ECO:0000256" key="3">
    <source>
        <dbReference type="ARBA" id="ARBA00023096"/>
    </source>
</evidence>
<dbReference type="SUPFAM" id="SSF63892">
    <property type="entry name" value="Pyridoxine 5'-phosphate synthase"/>
    <property type="match status" value="1"/>
</dbReference>
<comment type="caution">
    <text evidence="6">The sequence shown here is derived from an EMBL/GenBank/DDBJ whole genome shotgun (WGS) entry which is preliminary data.</text>
</comment>
<feature type="active site" description="Proton donor" evidence="4">
    <location>
        <position position="194"/>
    </location>
</feature>
<dbReference type="RefSeq" id="WP_186913975.1">
    <property type="nucleotide sequence ID" value="NZ_JACOFV010000020.1"/>
</dbReference>
<dbReference type="EC" id="2.6.99.2" evidence="4 5"/>
<comment type="catalytic activity">
    <reaction evidence="4">
        <text>3-amino-2-oxopropyl phosphate + 1-deoxy-D-xylulose 5-phosphate = pyridoxine 5'-phosphate + phosphate + 2 H2O + H(+)</text>
        <dbReference type="Rhea" id="RHEA:15265"/>
        <dbReference type="ChEBI" id="CHEBI:15377"/>
        <dbReference type="ChEBI" id="CHEBI:15378"/>
        <dbReference type="ChEBI" id="CHEBI:43474"/>
        <dbReference type="ChEBI" id="CHEBI:57279"/>
        <dbReference type="ChEBI" id="CHEBI:57792"/>
        <dbReference type="ChEBI" id="CHEBI:58589"/>
        <dbReference type="EC" id="2.6.99.2"/>
    </reaction>
</comment>
<evidence type="ECO:0000256" key="4">
    <source>
        <dbReference type="HAMAP-Rule" id="MF_00279"/>
    </source>
</evidence>
<dbReference type="GO" id="GO:0033856">
    <property type="term" value="F:pyridoxine 5'-phosphate synthase activity"/>
    <property type="evidence" value="ECO:0007669"/>
    <property type="project" value="UniProtKB-UniRule"/>
</dbReference>
<dbReference type="EMBL" id="JACOFV010000020">
    <property type="protein sequence ID" value="MBC3864034.1"/>
    <property type="molecule type" value="Genomic_DNA"/>
</dbReference>
<name>A0A923HN75_9BURK</name>
<dbReference type="Pfam" id="PF03740">
    <property type="entry name" value="PdxJ"/>
    <property type="match status" value="1"/>
</dbReference>
<reference evidence="6" key="1">
    <citation type="submission" date="2020-08" db="EMBL/GenBank/DDBJ databases">
        <title>Novel species isolated from subtropical streams in China.</title>
        <authorList>
            <person name="Lu H."/>
        </authorList>
    </citation>
    <scope>NUCLEOTIDE SEQUENCE</scope>
    <source>
        <strain evidence="6">KACC 12607</strain>
    </source>
</reference>
<dbReference type="InterPro" id="IPR013785">
    <property type="entry name" value="Aldolase_TIM"/>
</dbReference>
<dbReference type="CDD" id="cd00003">
    <property type="entry name" value="PNPsynthase"/>
    <property type="match status" value="1"/>
</dbReference>
<feature type="site" description="Transition state stabilizer" evidence="4">
    <location>
        <position position="154"/>
    </location>
</feature>
<evidence type="ECO:0000313" key="6">
    <source>
        <dbReference type="EMBL" id="MBC3864034.1"/>
    </source>
</evidence>
<dbReference type="HAMAP" id="MF_00279">
    <property type="entry name" value="PdxJ"/>
    <property type="match status" value="1"/>
</dbReference>
<sequence length="247" mass="27295">MTLLSININKIALLRNSRGRNYPDVDAFAARFLDLGAAGITLHPRQDQRHARYSDVESLGALCKQRGAELNVEGYPAREFIEVVKLHRPAQCTLVPDAPDQLTSDHGWDFKKDGEMLRSVIAELKALNIRTSLFVDFDNPDIPVAKELGADRVELYTEPYAEFVGTKLGEEIFKGFAVAAKLAQQSGLGVNAGHDLNLNNLGKFLQIPGILEVSIGHAVIVESLEMGIDSVVKQYMDIIRQTQLVNQ</sequence>
<comment type="similarity">
    <text evidence="4">Belongs to the PNP synthase family.</text>
</comment>
<evidence type="ECO:0000256" key="5">
    <source>
        <dbReference type="NCBIfam" id="TIGR00559"/>
    </source>
</evidence>
<comment type="subunit">
    <text evidence="4">Homooctamer; tetramer of dimers.</text>
</comment>
<evidence type="ECO:0000256" key="1">
    <source>
        <dbReference type="ARBA" id="ARBA00022490"/>
    </source>
</evidence>
<dbReference type="PANTHER" id="PTHR30456">
    <property type="entry name" value="PYRIDOXINE 5'-PHOSPHATE SYNTHASE"/>
    <property type="match status" value="1"/>
</dbReference>